<evidence type="ECO:0000259" key="1">
    <source>
        <dbReference type="Pfam" id="PF12476"/>
    </source>
</evidence>
<sequence length="420" mass="46593">MPLERFSLENYRCFRERQEVELGKITVVLGRNNAGKSAVVRALPLLSAGVRGDSPHPLDSDQIQEFPPTFTDLIHGSSPHGRIRMGASFGIEGGRVVDATAEVQNIANQGIQLVSSLEISCDSEVTNLTWIPSRDAYSSEKRAYLVDGHEASVGFRGLLPDPADWPDSVGGMHGVTRRIREELDEIRYLGPFRKSPERSFRSSCRASDSVGFWGERALGMLATDEMHGRGRLAREVNVLLAGILPGWRLEVADVGSGIYVPKLRSRHDAELVVHLDDVGTGVAQFLPIVIQRAADRVDPPVKSVIEIVEEPELHLHPSAHAAIADLYVDAVRGSRVRFLVETHSENFLLRLRRRVAERKLSPEEVKVYFVEQADGSASLRKIKLDTLGNLDYWPRGIFAEDFEEVRALADAQANRIADAR</sequence>
<dbReference type="AlphaFoldDB" id="A0A345HTF6"/>
<feature type="domain" description="Endonuclease GajA/Old nuclease/RecF-like AAA" evidence="2">
    <location>
        <begin position="1"/>
        <end position="47"/>
    </location>
</feature>
<dbReference type="Pfam" id="PF13175">
    <property type="entry name" value="AAA_15"/>
    <property type="match status" value="2"/>
</dbReference>
<feature type="domain" description="Endonuclease GajA/Old nuclease/RecF-like AAA" evidence="2">
    <location>
        <begin position="271"/>
        <end position="347"/>
    </location>
</feature>
<accession>A0A345HTF6</accession>
<dbReference type="Gene3D" id="3.40.50.300">
    <property type="entry name" value="P-loop containing nucleotide triphosphate hydrolases"/>
    <property type="match status" value="1"/>
</dbReference>
<organism evidence="3 4">
    <name type="scientific">Streptomyces paludis</name>
    <dbReference type="NCBI Taxonomy" id="2282738"/>
    <lineage>
        <taxon>Bacteria</taxon>
        <taxon>Bacillati</taxon>
        <taxon>Actinomycetota</taxon>
        <taxon>Actinomycetes</taxon>
        <taxon>Kitasatosporales</taxon>
        <taxon>Streptomycetaceae</taxon>
        <taxon>Streptomyces</taxon>
    </lineage>
</organism>
<reference evidence="4" key="1">
    <citation type="submission" date="2018-07" db="EMBL/GenBank/DDBJ databases">
        <authorList>
            <person name="Zhao J."/>
        </authorList>
    </citation>
    <scope>NUCLEOTIDE SEQUENCE [LARGE SCALE GENOMIC DNA]</scope>
    <source>
        <strain evidence="4">GSSD-12</strain>
    </source>
</reference>
<dbReference type="InterPro" id="IPR014592">
    <property type="entry name" value="P-loop_UCP034888"/>
</dbReference>
<keyword evidence="4" id="KW-1185">Reference proteome</keyword>
<dbReference type="PANTHER" id="PTHR43581:SF2">
    <property type="entry name" value="EXCINUCLEASE ATPASE SUBUNIT"/>
    <property type="match status" value="1"/>
</dbReference>
<dbReference type="KEGG" id="spad:DVK44_22595"/>
<dbReference type="InterPro" id="IPR022532">
    <property type="entry name" value="DUF3696"/>
</dbReference>
<dbReference type="Proteomes" id="UP000253868">
    <property type="component" value="Chromosome"/>
</dbReference>
<dbReference type="InterPro" id="IPR041685">
    <property type="entry name" value="AAA_GajA/Old/RecF-like"/>
</dbReference>
<dbReference type="Pfam" id="PF12476">
    <property type="entry name" value="DUF3696"/>
    <property type="match status" value="1"/>
</dbReference>
<proteinExistence type="predicted"/>
<dbReference type="EMBL" id="CP031194">
    <property type="protein sequence ID" value="AXG79980.1"/>
    <property type="molecule type" value="Genomic_DNA"/>
</dbReference>
<protein>
    <submittedName>
        <fullName evidence="3">DUF3696 domain-containing protein</fullName>
    </submittedName>
</protein>
<gene>
    <name evidence="3" type="ORF">DVK44_22595</name>
</gene>
<evidence type="ECO:0000259" key="2">
    <source>
        <dbReference type="Pfam" id="PF13175"/>
    </source>
</evidence>
<evidence type="ECO:0000313" key="4">
    <source>
        <dbReference type="Proteomes" id="UP000253868"/>
    </source>
</evidence>
<dbReference type="InterPro" id="IPR027417">
    <property type="entry name" value="P-loop_NTPase"/>
</dbReference>
<dbReference type="RefSeq" id="WP_114661304.1">
    <property type="nucleotide sequence ID" value="NZ_CP031194.1"/>
</dbReference>
<dbReference type="SUPFAM" id="SSF52540">
    <property type="entry name" value="P-loop containing nucleoside triphosphate hydrolases"/>
    <property type="match status" value="1"/>
</dbReference>
<name>A0A345HTF6_9ACTN</name>
<dbReference type="InterPro" id="IPR051396">
    <property type="entry name" value="Bact_Antivir_Def_Nuclease"/>
</dbReference>
<feature type="domain" description="DUF3696" evidence="1">
    <location>
        <begin position="360"/>
        <end position="405"/>
    </location>
</feature>
<evidence type="ECO:0000313" key="3">
    <source>
        <dbReference type="EMBL" id="AXG79980.1"/>
    </source>
</evidence>
<dbReference type="PANTHER" id="PTHR43581">
    <property type="entry name" value="ATP/GTP PHOSPHATASE"/>
    <property type="match status" value="1"/>
</dbReference>
<dbReference type="OrthoDB" id="3237462at2"/>
<dbReference type="PIRSF" id="PIRSF034888">
    <property type="entry name" value="P-loop_UCP034888"/>
    <property type="match status" value="1"/>
</dbReference>